<evidence type="ECO:0000256" key="8">
    <source>
        <dbReference type="ARBA" id="ARBA00022842"/>
    </source>
</evidence>
<feature type="binding site" evidence="13">
    <location>
        <position position="187"/>
    </location>
    <ligand>
        <name>ATP</name>
        <dbReference type="ChEBI" id="CHEBI:30616"/>
    </ligand>
</feature>
<evidence type="ECO:0000256" key="12">
    <source>
        <dbReference type="ARBA" id="ARBA00071515"/>
    </source>
</evidence>
<evidence type="ECO:0000256" key="11">
    <source>
        <dbReference type="ARBA" id="ARBA00051363"/>
    </source>
</evidence>
<feature type="binding site" evidence="13">
    <location>
        <position position="255"/>
    </location>
    <ligand>
        <name>substrate</name>
    </ligand>
</feature>
<keyword evidence="9 13" id="KW-0630">Potassium</keyword>
<feature type="binding site" evidence="13">
    <location>
        <position position="285"/>
    </location>
    <ligand>
        <name>K(+)</name>
        <dbReference type="ChEBI" id="CHEBI:29103"/>
    </ligand>
</feature>
<dbReference type="Proteomes" id="UP000283458">
    <property type="component" value="Unassembled WGS sequence"/>
</dbReference>
<dbReference type="Gene3D" id="3.40.1190.20">
    <property type="match status" value="1"/>
</dbReference>
<keyword evidence="6 13" id="KW-0418">Kinase</keyword>
<feature type="binding site" evidence="13">
    <location>
        <position position="142"/>
    </location>
    <ligand>
        <name>substrate</name>
    </ligand>
</feature>
<dbReference type="GO" id="GO:0005829">
    <property type="term" value="C:cytosol"/>
    <property type="evidence" value="ECO:0007669"/>
    <property type="project" value="TreeGrafter"/>
</dbReference>
<feature type="binding site" evidence="13">
    <location>
        <begin position="254"/>
        <end position="255"/>
    </location>
    <ligand>
        <name>ATP</name>
        <dbReference type="ChEBI" id="CHEBI:30616"/>
    </ligand>
</feature>
<comment type="similarity">
    <text evidence="1">Belongs to the carbohydrate kinase pfkB family.</text>
</comment>
<comment type="caution">
    <text evidence="15">The sequence shown here is derived from an EMBL/GenBank/DDBJ whole genome shotgun (WGS) entry which is preliminary data.</text>
</comment>
<dbReference type="OrthoDB" id="9792663at2"/>
<comment type="subunit">
    <text evidence="13">Homodimer.</text>
</comment>
<feature type="binding site" evidence="13">
    <location>
        <begin position="41"/>
        <end position="45"/>
    </location>
    <ligand>
        <name>substrate</name>
    </ligand>
</feature>
<dbReference type="HAMAP" id="MF_01987">
    <property type="entry name" value="Ribokinase"/>
    <property type="match status" value="1"/>
</dbReference>
<dbReference type="PRINTS" id="PR00990">
    <property type="entry name" value="RIBOKINASE"/>
</dbReference>
<dbReference type="GO" id="GO:0004747">
    <property type="term" value="F:ribokinase activity"/>
    <property type="evidence" value="ECO:0007669"/>
    <property type="project" value="UniProtKB-UniRule"/>
</dbReference>
<dbReference type="InterPro" id="IPR029056">
    <property type="entry name" value="Ribokinase-like"/>
</dbReference>
<keyword evidence="4 13" id="KW-0479">Metal-binding</keyword>
<name>A0A418VV87_9PROT</name>
<dbReference type="PANTHER" id="PTHR10584">
    <property type="entry name" value="SUGAR KINASE"/>
    <property type="match status" value="1"/>
</dbReference>
<evidence type="ECO:0000313" key="15">
    <source>
        <dbReference type="EMBL" id="RJF81076.1"/>
    </source>
</evidence>
<feature type="binding site" evidence="13">
    <location>
        <position position="290"/>
    </location>
    <ligand>
        <name>K(+)</name>
        <dbReference type="ChEBI" id="CHEBI:29103"/>
    </ligand>
</feature>
<evidence type="ECO:0000256" key="4">
    <source>
        <dbReference type="ARBA" id="ARBA00022723"/>
    </source>
</evidence>
<evidence type="ECO:0000256" key="2">
    <source>
        <dbReference type="ARBA" id="ARBA00022490"/>
    </source>
</evidence>
<dbReference type="InterPro" id="IPR002173">
    <property type="entry name" value="Carboh/pur_kinase_PfkB_CS"/>
</dbReference>
<feature type="binding site" evidence="13">
    <location>
        <position position="251"/>
    </location>
    <ligand>
        <name>K(+)</name>
        <dbReference type="ChEBI" id="CHEBI:29103"/>
    </ligand>
</feature>
<reference evidence="15 16" key="1">
    <citation type="submission" date="2018-09" db="EMBL/GenBank/DDBJ databases">
        <authorList>
            <person name="Zhu H."/>
        </authorList>
    </citation>
    <scope>NUCLEOTIDE SEQUENCE [LARGE SCALE GENOMIC DNA]</scope>
    <source>
        <strain evidence="15 16">K2W22B-5</strain>
    </source>
</reference>
<dbReference type="Pfam" id="PF00294">
    <property type="entry name" value="PfkB"/>
    <property type="match status" value="1"/>
</dbReference>
<dbReference type="InterPro" id="IPR011877">
    <property type="entry name" value="Ribokinase"/>
</dbReference>
<protein>
    <recommendedName>
        <fullName evidence="12 13">Deoxyribokinase</fullName>
        <shortName evidence="13">dRK</shortName>
        <ecNumber evidence="13">2.7.1.229</ecNumber>
    </recommendedName>
    <alternativeName>
        <fullName evidence="13">ATP:2-deoxy-D-ribose 5-phosphotransferase</fullName>
    </alternativeName>
</protein>
<feature type="binding site" evidence="13">
    <location>
        <begin position="223"/>
        <end position="228"/>
    </location>
    <ligand>
        <name>ATP</name>
        <dbReference type="ChEBI" id="CHEBI:30616"/>
    </ligand>
</feature>
<feature type="domain" description="Carbohydrate kinase PfkB" evidence="14">
    <location>
        <begin position="5"/>
        <end position="294"/>
    </location>
</feature>
<keyword evidence="2 13" id="KW-0963">Cytoplasm</keyword>
<evidence type="ECO:0000256" key="9">
    <source>
        <dbReference type="ARBA" id="ARBA00022958"/>
    </source>
</evidence>
<comment type="similarity">
    <text evidence="13">Belongs to the carbohydrate kinase PfkB family. Deoxyribokinase subfamily.</text>
</comment>
<evidence type="ECO:0000256" key="5">
    <source>
        <dbReference type="ARBA" id="ARBA00022741"/>
    </source>
</evidence>
<comment type="function">
    <text evidence="13">Catalyzes the ATP-dependent phosphorylation of 2-deoxy-D-ribose to 2-deoxy-D-ribose 5-phosphate (dRib-5P), allowing the use of deoxyribose as the sole carbon source.</text>
</comment>
<dbReference type="CDD" id="cd01174">
    <property type="entry name" value="ribokinase"/>
    <property type="match status" value="1"/>
</dbReference>
<dbReference type="EMBL" id="QYUL01000002">
    <property type="protein sequence ID" value="RJF81076.1"/>
    <property type="molecule type" value="Genomic_DNA"/>
</dbReference>
<dbReference type="RefSeq" id="WP_119831165.1">
    <property type="nucleotide sequence ID" value="NZ_QYUL01000002.1"/>
</dbReference>
<dbReference type="EC" id="2.7.1.229" evidence="13"/>
<gene>
    <name evidence="15" type="primary">rbsK</name>
    <name evidence="13" type="synonym">deoK</name>
    <name evidence="15" type="ORF">D3877_12685</name>
</gene>
<evidence type="ECO:0000256" key="13">
    <source>
        <dbReference type="HAMAP-Rule" id="MF_01987"/>
    </source>
</evidence>
<dbReference type="InterPro" id="IPR002139">
    <property type="entry name" value="Ribo/fructo_kinase"/>
</dbReference>
<feature type="active site" description="Proton acceptor" evidence="13">
    <location>
        <position position="255"/>
    </location>
</feature>
<evidence type="ECO:0000256" key="1">
    <source>
        <dbReference type="ARBA" id="ARBA00005380"/>
    </source>
</evidence>
<dbReference type="SUPFAM" id="SSF53613">
    <property type="entry name" value="Ribokinase-like"/>
    <property type="match status" value="1"/>
</dbReference>
<feature type="binding site" evidence="13">
    <location>
        <position position="249"/>
    </location>
    <ligand>
        <name>K(+)</name>
        <dbReference type="ChEBI" id="CHEBI:29103"/>
    </ligand>
</feature>
<feature type="binding site" evidence="13">
    <location>
        <begin position="13"/>
        <end position="15"/>
    </location>
    <ligand>
        <name>substrate</name>
    </ligand>
</feature>
<feature type="site" description="Important for substrate specificity" evidence="13">
    <location>
        <position position="13"/>
    </location>
</feature>
<dbReference type="NCBIfam" id="TIGR02152">
    <property type="entry name" value="D_ribokin_bact"/>
    <property type="match status" value="1"/>
</dbReference>
<keyword evidence="10 13" id="KW-0119">Carbohydrate metabolism</keyword>
<keyword evidence="8 13" id="KW-0460">Magnesium</keyword>
<feature type="binding site" evidence="13">
    <location>
        <position position="288"/>
    </location>
    <ligand>
        <name>K(+)</name>
        <dbReference type="ChEBI" id="CHEBI:29103"/>
    </ligand>
</feature>
<evidence type="ECO:0000259" key="14">
    <source>
        <dbReference type="Pfam" id="PF00294"/>
    </source>
</evidence>
<dbReference type="GO" id="GO:0046872">
    <property type="term" value="F:metal ion binding"/>
    <property type="evidence" value="ECO:0007669"/>
    <property type="project" value="UniProtKB-KW"/>
</dbReference>
<accession>A0A418VV87</accession>
<keyword evidence="16" id="KW-1185">Reference proteome</keyword>
<keyword evidence="5 13" id="KW-0547">Nucleotide-binding</keyword>
<dbReference type="GO" id="GO:0005524">
    <property type="term" value="F:ATP binding"/>
    <property type="evidence" value="ECO:0007669"/>
    <property type="project" value="UniProtKB-UniRule"/>
</dbReference>
<comment type="cofactor">
    <cofactor evidence="13">
        <name>Mg(2+)</name>
        <dbReference type="ChEBI" id="CHEBI:18420"/>
    </cofactor>
</comment>
<evidence type="ECO:0000313" key="16">
    <source>
        <dbReference type="Proteomes" id="UP000283458"/>
    </source>
</evidence>
<organism evidence="15 16">
    <name type="scientific">Azospirillum cavernae</name>
    <dbReference type="NCBI Taxonomy" id="2320860"/>
    <lineage>
        <taxon>Bacteria</taxon>
        <taxon>Pseudomonadati</taxon>
        <taxon>Pseudomonadota</taxon>
        <taxon>Alphaproteobacteria</taxon>
        <taxon>Rhodospirillales</taxon>
        <taxon>Azospirillaceae</taxon>
        <taxon>Azospirillum</taxon>
    </lineage>
</organism>
<evidence type="ECO:0000256" key="6">
    <source>
        <dbReference type="ARBA" id="ARBA00022777"/>
    </source>
</evidence>
<evidence type="ECO:0000256" key="3">
    <source>
        <dbReference type="ARBA" id="ARBA00022679"/>
    </source>
</evidence>
<dbReference type="AlphaFoldDB" id="A0A418VV87"/>
<comment type="subcellular location">
    <subcellularLocation>
        <location evidence="13">Cytoplasm</location>
    </subcellularLocation>
</comment>
<dbReference type="FunFam" id="3.40.1190.20:FF:000010">
    <property type="entry name" value="Ribokinase"/>
    <property type="match status" value="1"/>
</dbReference>
<proteinExistence type="inferred from homology"/>
<evidence type="ECO:0000256" key="7">
    <source>
        <dbReference type="ARBA" id="ARBA00022840"/>
    </source>
</evidence>
<comment type="catalytic activity">
    <reaction evidence="11">
        <text>2-deoxy-D-ribose + ATP = 2-deoxy-D-ribose 5-phosphate + ADP + H(+)</text>
        <dbReference type="Rhea" id="RHEA:30871"/>
        <dbReference type="ChEBI" id="CHEBI:15378"/>
        <dbReference type="ChEBI" id="CHEBI:30616"/>
        <dbReference type="ChEBI" id="CHEBI:62877"/>
        <dbReference type="ChEBI" id="CHEBI:90761"/>
        <dbReference type="ChEBI" id="CHEBI:456216"/>
        <dbReference type="EC" id="2.7.1.229"/>
    </reaction>
    <physiologicalReaction direction="left-to-right" evidence="11">
        <dbReference type="Rhea" id="RHEA:30872"/>
    </physiologicalReaction>
</comment>
<dbReference type="InterPro" id="IPR011611">
    <property type="entry name" value="PfkB_dom"/>
</dbReference>
<keyword evidence="7 13" id="KW-0067">ATP-binding</keyword>
<dbReference type="GO" id="GO:0019303">
    <property type="term" value="P:D-ribose catabolic process"/>
    <property type="evidence" value="ECO:0007669"/>
    <property type="project" value="UniProtKB-UniPathway"/>
</dbReference>
<keyword evidence="3 13" id="KW-0808">Transferase</keyword>
<dbReference type="PANTHER" id="PTHR10584:SF166">
    <property type="entry name" value="RIBOKINASE"/>
    <property type="match status" value="1"/>
</dbReference>
<dbReference type="PROSITE" id="PS00584">
    <property type="entry name" value="PFKB_KINASES_2"/>
    <property type="match status" value="1"/>
</dbReference>
<evidence type="ECO:0000256" key="10">
    <source>
        <dbReference type="ARBA" id="ARBA00023277"/>
    </source>
</evidence>
<comment type="caution">
    <text evidence="13">Lacks conserved residue(s) required for the propagation of feature annotation.</text>
</comment>
<dbReference type="UniPathway" id="UPA00916">
    <property type="reaction ID" value="UER00889"/>
</dbReference>
<sequence>MTRPKIAVIGSSMTDLVAYVSRVPERGETVEGVSFSQGGGGKGANQAVAAAKLGAHALFVAKLGDDGFGDATLAALARAGVDTRHVGRVAGVASGVATILVEPSGENRIVIAKGANDHLRPADIDAAAADLKDCRLIVLQLEVPLDTVYHAIAFGVAHGVPVLLNPAPARSDLDPARLAGVRFFVPNETELASLTGCSVNSPADAEAAARLLIARGVRCVIVTLGARGALLVTAQTATLIDPVPVTPVDTTGAGDAFIGAFARVFAESGDVPAALRTAARYAADSITKRGAQAAYATAEEFAAFLARVGE</sequence>